<accession>A0A6C0LAZ1</accession>
<feature type="region of interest" description="Disordered" evidence="1">
    <location>
        <begin position="1"/>
        <end position="47"/>
    </location>
</feature>
<protein>
    <submittedName>
        <fullName evidence="2">Uncharacterized protein</fullName>
    </submittedName>
</protein>
<evidence type="ECO:0000256" key="1">
    <source>
        <dbReference type="SAM" id="MobiDB-lite"/>
    </source>
</evidence>
<name>A0A6C0LAZ1_9ZZZZ</name>
<reference evidence="2" key="1">
    <citation type="journal article" date="2020" name="Nature">
        <title>Giant virus diversity and host interactions through global metagenomics.</title>
        <authorList>
            <person name="Schulz F."/>
            <person name="Roux S."/>
            <person name="Paez-Espino D."/>
            <person name="Jungbluth S."/>
            <person name="Walsh D.A."/>
            <person name="Denef V.J."/>
            <person name="McMahon K.D."/>
            <person name="Konstantinidis K.T."/>
            <person name="Eloe-Fadrosh E.A."/>
            <person name="Kyrpides N.C."/>
            <person name="Woyke T."/>
        </authorList>
    </citation>
    <scope>NUCLEOTIDE SEQUENCE</scope>
    <source>
        <strain evidence="2">GVMAG-M-3300027759-42</strain>
    </source>
</reference>
<proteinExistence type="predicted"/>
<organism evidence="2">
    <name type="scientific">viral metagenome</name>
    <dbReference type="NCBI Taxonomy" id="1070528"/>
    <lineage>
        <taxon>unclassified sequences</taxon>
        <taxon>metagenomes</taxon>
        <taxon>organismal metagenomes</taxon>
    </lineage>
</organism>
<dbReference type="AlphaFoldDB" id="A0A6C0LAZ1"/>
<evidence type="ECO:0000313" key="2">
    <source>
        <dbReference type="EMBL" id="QHU26841.1"/>
    </source>
</evidence>
<sequence length="162" mass="18960">MSHDDDYYAADDMDDNVGFIPFNPRERDDDSDDTSLTANRKRQRKNNEEMKKFDKGYHKLKRIVNYKQVEIDIYTTNDMPGTMIRDAITGSRYNEYRVGTRNEHLFFKVAIATGELGDSGGLVFFDSPEQYERHFKGIYVVPQVIKEKWTNKCAEIRALNNK</sequence>
<dbReference type="EMBL" id="MN740445">
    <property type="protein sequence ID" value="QHU26841.1"/>
    <property type="molecule type" value="Genomic_DNA"/>
</dbReference>